<feature type="domain" description="EGF-like" evidence="3">
    <location>
        <begin position="69"/>
        <end position="108"/>
    </location>
</feature>
<dbReference type="EnsemblMetazoa" id="XM_038220968.1">
    <property type="protein sequence ID" value="XP_038076896.1"/>
    <property type="gene ID" value="LOC119744816"/>
</dbReference>
<name>A0A914BLU0_PATMI</name>
<dbReference type="Gene3D" id="2.10.25.10">
    <property type="entry name" value="Laminin"/>
    <property type="match status" value="1"/>
</dbReference>
<dbReference type="Pfam" id="PF00008">
    <property type="entry name" value="EGF"/>
    <property type="match status" value="1"/>
</dbReference>
<dbReference type="RefSeq" id="XP_038076896.1">
    <property type="nucleotide sequence ID" value="XM_038220968.1"/>
</dbReference>
<accession>A0A914BLU0</accession>
<evidence type="ECO:0000313" key="4">
    <source>
        <dbReference type="EnsemblMetazoa" id="XP_038076895.1"/>
    </source>
</evidence>
<dbReference type="EnsemblMetazoa" id="XM_038220967.1">
    <property type="protein sequence ID" value="XP_038076895.1"/>
    <property type="gene ID" value="LOC119744816"/>
</dbReference>
<dbReference type="SMART" id="SM00181">
    <property type="entry name" value="EGF"/>
    <property type="match status" value="1"/>
</dbReference>
<evidence type="ECO:0000256" key="2">
    <source>
        <dbReference type="SAM" id="SignalP"/>
    </source>
</evidence>
<feature type="disulfide bond" evidence="1">
    <location>
        <begin position="98"/>
        <end position="107"/>
    </location>
</feature>
<evidence type="ECO:0000256" key="1">
    <source>
        <dbReference type="PROSITE-ProRule" id="PRU00076"/>
    </source>
</evidence>
<dbReference type="SUPFAM" id="SSF57196">
    <property type="entry name" value="EGF/Laminin"/>
    <property type="match status" value="1"/>
</dbReference>
<dbReference type="GeneID" id="119744816"/>
<dbReference type="OrthoDB" id="283575at2759"/>
<sequence length="156" mass="17010">MPRFVRQPALLLILSLCFAVQVLDAGDVFRFRSRQPDYLQPAVRTRVRRQAFHQGPPTVPPPPPLRDCPCSSNPCLNGGVCISEPGSVPNTVDFNCICRESWNGTTCDVCLTGSPLCSNSCLTHRNNDICNDGGVGSYDDKCPAGTDCKDCFSRCI</sequence>
<proteinExistence type="predicted"/>
<dbReference type="InterPro" id="IPR000742">
    <property type="entry name" value="EGF"/>
</dbReference>
<feature type="chain" id="PRO_5038324136" description="EGF-like domain-containing protein" evidence="2">
    <location>
        <begin position="26"/>
        <end position="156"/>
    </location>
</feature>
<dbReference type="RefSeq" id="XP_038076895.1">
    <property type="nucleotide sequence ID" value="XM_038220967.1"/>
</dbReference>
<dbReference type="OMA" id="CNDGGPG"/>
<keyword evidence="1" id="KW-1015">Disulfide bond</keyword>
<feature type="signal peptide" evidence="2">
    <location>
        <begin position="1"/>
        <end position="25"/>
    </location>
</feature>
<dbReference type="AlphaFoldDB" id="A0A914BLU0"/>
<dbReference type="CDD" id="cd00054">
    <property type="entry name" value="EGF_CA"/>
    <property type="match status" value="1"/>
</dbReference>
<dbReference type="PROSITE" id="PS50026">
    <property type="entry name" value="EGF_3"/>
    <property type="match status" value="1"/>
</dbReference>
<comment type="caution">
    <text evidence="1">Lacks conserved residue(s) required for the propagation of feature annotation.</text>
</comment>
<dbReference type="PROSITE" id="PS00022">
    <property type="entry name" value="EGF_1"/>
    <property type="match status" value="1"/>
</dbReference>
<keyword evidence="2" id="KW-0732">Signal</keyword>
<protein>
    <recommendedName>
        <fullName evidence="3">EGF-like domain-containing protein</fullName>
    </recommendedName>
</protein>
<reference evidence="4" key="1">
    <citation type="submission" date="2022-11" db="UniProtKB">
        <authorList>
            <consortium name="EnsemblMetazoa"/>
        </authorList>
    </citation>
    <scope>IDENTIFICATION</scope>
</reference>
<organism evidence="4 5">
    <name type="scientific">Patiria miniata</name>
    <name type="common">Bat star</name>
    <name type="synonym">Asterina miniata</name>
    <dbReference type="NCBI Taxonomy" id="46514"/>
    <lineage>
        <taxon>Eukaryota</taxon>
        <taxon>Metazoa</taxon>
        <taxon>Echinodermata</taxon>
        <taxon>Eleutherozoa</taxon>
        <taxon>Asterozoa</taxon>
        <taxon>Asteroidea</taxon>
        <taxon>Valvatacea</taxon>
        <taxon>Valvatida</taxon>
        <taxon>Asterinidae</taxon>
        <taxon>Patiria</taxon>
    </lineage>
</organism>
<evidence type="ECO:0000259" key="3">
    <source>
        <dbReference type="PROSITE" id="PS50026"/>
    </source>
</evidence>
<keyword evidence="1" id="KW-0245">EGF-like domain</keyword>
<evidence type="ECO:0000313" key="5">
    <source>
        <dbReference type="Proteomes" id="UP000887568"/>
    </source>
</evidence>
<dbReference type="Proteomes" id="UP000887568">
    <property type="component" value="Unplaced"/>
</dbReference>
<keyword evidence="5" id="KW-1185">Reference proteome</keyword>